<evidence type="ECO:0000256" key="3">
    <source>
        <dbReference type="ARBA" id="ARBA00023273"/>
    </source>
</evidence>
<dbReference type="PROSITE" id="PS50106">
    <property type="entry name" value="PDZ"/>
    <property type="match status" value="2"/>
</dbReference>
<name>A0ABQ7QJH5_PLUXY</name>
<dbReference type="Pfam" id="PF00595">
    <property type="entry name" value="PDZ"/>
    <property type="match status" value="2"/>
</dbReference>
<reference evidence="6 7" key="1">
    <citation type="submission" date="2021-06" db="EMBL/GenBank/DDBJ databases">
        <title>A haploid diamondback moth (Plutella xylostella L.) genome assembly resolves 31 chromosomes and identifies a diamide resistance mutation.</title>
        <authorList>
            <person name="Ward C.M."/>
            <person name="Perry K.D."/>
            <person name="Baker G."/>
            <person name="Powis K."/>
            <person name="Heckel D.G."/>
            <person name="Baxter S.W."/>
        </authorList>
    </citation>
    <scope>NUCLEOTIDE SEQUENCE [LARGE SCALE GENOMIC DNA]</scope>
    <source>
        <strain evidence="6 7">LV</strain>
        <tissue evidence="6">Single pupa</tissue>
    </source>
</reference>
<protein>
    <recommendedName>
        <fullName evidence="5">PDZ domain-containing protein</fullName>
    </recommendedName>
</protein>
<evidence type="ECO:0000259" key="5">
    <source>
        <dbReference type="PROSITE" id="PS50106"/>
    </source>
</evidence>
<dbReference type="PANTHER" id="PTHR23116">
    <property type="entry name" value="PDZ DOMAIN CONTAINING WHIRLIN AND HARMONIN-RELATED"/>
    <property type="match status" value="1"/>
</dbReference>
<evidence type="ECO:0000313" key="6">
    <source>
        <dbReference type="EMBL" id="KAG7305381.1"/>
    </source>
</evidence>
<gene>
    <name evidence="6" type="ORF">JYU34_009447</name>
</gene>
<dbReference type="InterPro" id="IPR051844">
    <property type="entry name" value="USH2_Complex_Protein"/>
</dbReference>
<dbReference type="Gene3D" id="2.30.42.10">
    <property type="match status" value="2"/>
</dbReference>
<keyword evidence="7" id="KW-1185">Reference proteome</keyword>
<feature type="region of interest" description="Disordered" evidence="4">
    <location>
        <begin position="446"/>
        <end position="475"/>
    </location>
</feature>
<organism evidence="6 7">
    <name type="scientific">Plutella xylostella</name>
    <name type="common">Diamondback moth</name>
    <name type="synonym">Plutella maculipennis</name>
    <dbReference type="NCBI Taxonomy" id="51655"/>
    <lineage>
        <taxon>Eukaryota</taxon>
        <taxon>Metazoa</taxon>
        <taxon>Ecdysozoa</taxon>
        <taxon>Arthropoda</taxon>
        <taxon>Hexapoda</taxon>
        <taxon>Insecta</taxon>
        <taxon>Pterygota</taxon>
        <taxon>Neoptera</taxon>
        <taxon>Endopterygota</taxon>
        <taxon>Lepidoptera</taxon>
        <taxon>Glossata</taxon>
        <taxon>Ditrysia</taxon>
        <taxon>Yponomeutoidea</taxon>
        <taxon>Plutellidae</taxon>
        <taxon>Plutella</taxon>
    </lineage>
</organism>
<feature type="domain" description="PDZ" evidence="5">
    <location>
        <begin position="143"/>
        <end position="211"/>
    </location>
</feature>
<dbReference type="PANTHER" id="PTHR23116:SF36">
    <property type="entry name" value="HARMONIN"/>
    <property type="match status" value="1"/>
</dbReference>
<feature type="region of interest" description="Disordered" evidence="4">
    <location>
        <begin position="229"/>
        <end position="253"/>
    </location>
</feature>
<dbReference type="Proteomes" id="UP000823941">
    <property type="component" value="Chromosome 13"/>
</dbReference>
<dbReference type="EMBL" id="JAHIBW010000013">
    <property type="protein sequence ID" value="KAG7305381.1"/>
    <property type="molecule type" value="Genomic_DNA"/>
</dbReference>
<keyword evidence="2" id="KW-0677">Repeat</keyword>
<dbReference type="InterPro" id="IPR001478">
    <property type="entry name" value="PDZ"/>
</dbReference>
<keyword evidence="3" id="KW-0966">Cell projection</keyword>
<proteinExistence type="predicted"/>
<sequence length="562" mass="61866">GGGGGAGGADERRVRVVRLLRPRRSAPAFGFSLRGGREHATGFFISKVEFNSEAHHQGLKVGDQVVSVNGYRVEDAVHAELAAYIATQARLKIKVRNVAMIPVKDKPHEALSWQFVSERAPSLSSGASSSPTLCDSERLPDLRLSILVPPRAKLGCGICTGPDWKPGIFVQFVRDGGLARGAGLRPGDQILACNGHDFTNVAFNEAIAAMKVPGRLELLIREGAGAELVSPESSGYNSSASSAAGERSPAPAAPAPLAVPAALRRRLASVAEEAADRADRLNLNRIKRRTWDSIDFDWKTPRDIHNFDAPSDIEPDYDCPSIPDNPHSYENQKKNIIAQKKEFTTSPSNRTIINLTEDGATIQCSYDNNPPPRKTTFSSLANKEKEKKTIVVEVHHTNTTQCAVTTHCNKPPPLKKEMSADATSLTSNTTLSSAIAEEIQRRKLLKKTSTQENANPPEVKKKVSTAKPVENEKKKQHDALMDEFKKVHKKMFANVDHTCDKKTDDNHDDADSLVSTESTVLEYGYDRYRVICKKTWSFQEVIEEGIFSRLNPIMHYPKLNNF</sequence>
<feature type="compositionally biased region" description="Low complexity" evidence="4">
    <location>
        <begin position="230"/>
        <end position="253"/>
    </location>
</feature>
<feature type="domain" description="PDZ" evidence="5">
    <location>
        <begin position="16"/>
        <end position="85"/>
    </location>
</feature>
<evidence type="ECO:0000313" key="7">
    <source>
        <dbReference type="Proteomes" id="UP000823941"/>
    </source>
</evidence>
<dbReference type="SUPFAM" id="SSF50156">
    <property type="entry name" value="PDZ domain-like"/>
    <property type="match status" value="2"/>
</dbReference>
<dbReference type="InterPro" id="IPR036034">
    <property type="entry name" value="PDZ_sf"/>
</dbReference>
<evidence type="ECO:0000256" key="4">
    <source>
        <dbReference type="SAM" id="MobiDB-lite"/>
    </source>
</evidence>
<dbReference type="SMART" id="SM00228">
    <property type="entry name" value="PDZ"/>
    <property type="match status" value="2"/>
</dbReference>
<evidence type="ECO:0000256" key="2">
    <source>
        <dbReference type="ARBA" id="ARBA00022737"/>
    </source>
</evidence>
<feature type="non-terminal residue" evidence="6">
    <location>
        <position position="1"/>
    </location>
</feature>
<evidence type="ECO:0000256" key="1">
    <source>
        <dbReference type="ARBA" id="ARBA00004316"/>
    </source>
</evidence>
<comment type="caution">
    <text evidence="6">The sequence shown here is derived from an EMBL/GenBank/DDBJ whole genome shotgun (WGS) entry which is preliminary data.</text>
</comment>
<comment type="subcellular location">
    <subcellularLocation>
        <location evidence="1">Cell projection</location>
    </subcellularLocation>
</comment>
<accession>A0ABQ7QJH5</accession>